<keyword evidence="11" id="KW-0489">Methyltransferase</keyword>
<accession>A0A7C4XBF4</accession>
<dbReference type="SUPFAM" id="SSF103025">
    <property type="entry name" value="Folate-binding domain"/>
    <property type="match status" value="1"/>
</dbReference>
<dbReference type="PIRSF" id="PIRSF006487">
    <property type="entry name" value="GcvT"/>
    <property type="match status" value="1"/>
</dbReference>
<feature type="domain" description="GCVT N-terminal" evidence="9">
    <location>
        <begin position="16"/>
        <end position="270"/>
    </location>
</feature>
<evidence type="ECO:0000313" key="11">
    <source>
        <dbReference type="EMBL" id="HGV98034.1"/>
    </source>
</evidence>
<dbReference type="SUPFAM" id="SSF101790">
    <property type="entry name" value="Aminomethyltransferase beta-barrel domain"/>
    <property type="match status" value="1"/>
</dbReference>
<evidence type="ECO:0000256" key="5">
    <source>
        <dbReference type="ARBA" id="ARBA00031395"/>
    </source>
</evidence>
<dbReference type="NCBIfam" id="TIGR00528">
    <property type="entry name" value="gcvT"/>
    <property type="match status" value="1"/>
</dbReference>
<sequence length="371" mass="41722">MFLQGDGVIMLKKTPFYEMHIKNGAKIVEFANFLMPLQFEGIIPEHLTVRNGVGVFDVSHMGEIEITGPGRIEFANYITTNDVSKLQLNQVQYSTMLYPDGGIVDDLLVYNLKDRILLVVNAANTEKDFSWILKNKKFDVEIRNISDEIGQLAIQGPKSEIVLQRIVKFNLADLKYYWATETEINGVDVLLSRTGYTGEDGFEIYIDARYGEKIWEIIFEAGKDFGIKPIGLGARDTLRFEMRYCLYGNDIDQTTNPLEAGLGWVVKLNKGDFIGREALLKIKEAGLKRKLVGFEALGRGIPRPHLKIFNGNKEVGFVTSGTFSPSLKKGMGMGYVELPFSEPNTKLKVLAKEPVEVIVISGPFYKYGTHK</sequence>
<comment type="subunit">
    <text evidence="7">The glycine cleavage system is composed of four proteins: P, T, L and H.</text>
</comment>
<evidence type="ECO:0000259" key="10">
    <source>
        <dbReference type="Pfam" id="PF08669"/>
    </source>
</evidence>
<dbReference type="FunFam" id="3.30.70.1400:FF:000001">
    <property type="entry name" value="Aminomethyltransferase"/>
    <property type="match status" value="1"/>
</dbReference>
<feature type="domain" description="Aminomethyltransferase C-terminal" evidence="10">
    <location>
        <begin position="289"/>
        <end position="366"/>
    </location>
</feature>
<evidence type="ECO:0000256" key="4">
    <source>
        <dbReference type="ARBA" id="ARBA00022679"/>
    </source>
</evidence>
<dbReference type="PANTHER" id="PTHR43757">
    <property type="entry name" value="AMINOMETHYLTRANSFERASE"/>
    <property type="match status" value="1"/>
</dbReference>
<dbReference type="Gene3D" id="2.40.30.110">
    <property type="entry name" value="Aminomethyltransferase beta-barrel domains"/>
    <property type="match status" value="1"/>
</dbReference>
<dbReference type="Pfam" id="PF01571">
    <property type="entry name" value="GCV_T"/>
    <property type="match status" value="1"/>
</dbReference>
<reference evidence="11" key="1">
    <citation type="journal article" date="2020" name="mSystems">
        <title>Genome- and Community-Level Interaction Insights into Carbon Utilization and Element Cycling Functions of Hydrothermarchaeota in Hydrothermal Sediment.</title>
        <authorList>
            <person name="Zhou Z."/>
            <person name="Liu Y."/>
            <person name="Xu W."/>
            <person name="Pan J."/>
            <person name="Luo Z.H."/>
            <person name="Li M."/>
        </authorList>
    </citation>
    <scope>NUCLEOTIDE SEQUENCE [LARGE SCALE GENOMIC DNA]</scope>
    <source>
        <strain evidence="11">SpSt-774</strain>
    </source>
</reference>
<keyword evidence="4 7" id="KW-0808">Transferase</keyword>
<dbReference type="GO" id="GO:0005960">
    <property type="term" value="C:glycine cleavage complex"/>
    <property type="evidence" value="ECO:0007669"/>
    <property type="project" value="InterPro"/>
</dbReference>
<dbReference type="GO" id="GO:0005829">
    <property type="term" value="C:cytosol"/>
    <property type="evidence" value="ECO:0007669"/>
    <property type="project" value="TreeGrafter"/>
</dbReference>
<dbReference type="GO" id="GO:0008483">
    <property type="term" value="F:transaminase activity"/>
    <property type="evidence" value="ECO:0007669"/>
    <property type="project" value="UniProtKB-KW"/>
</dbReference>
<gene>
    <name evidence="7 11" type="primary">gcvT</name>
    <name evidence="11" type="ORF">ENV60_07035</name>
</gene>
<comment type="caution">
    <text evidence="11">The sequence shown here is derived from an EMBL/GenBank/DDBJ whole genome shotgun (WGS) entry which is preliminary data.</text>
</comment>
<dbReference type="GO" id="GO:0004047">
    <property type="term" value="F:aminomethyltransferase activity"/>
    <property type="evidence" value="ECO:0007669"/>
    <property type="project" value="UniProtKB-UniRule"/>
</dbReference>
<dbReference type="InterPro" id="IPR006223">
    <property type="entry name" value="GcvT"/>
</dbReference>
<dbReference type="FunFam" id="4.10.1250.10:FF:000001">
    <property type="entry name" value="Aminomethyltransferase"/>
    <property type="match status" value="1"/>
</dbReference>
<dbReference type="Gene3D" id="4.10.1250.10">
    <property type="entry name" value="Aminomethyltransferase fragment"/>
    <property type="match status" value="1"/>
</dbReference>
<dbReference type="InterPro" id="IPR006222">
    <property type="entry name" value="GCVT_N"/>
</dbReference>
<evidence type="ECO:0000256" key="6">
    <source>
        <dbReference type="ARBA" id="ARBA00047665"/>
    </source>
</evidence>
<protein>
    <recommendedName>
        <fullName evidence="2 7">Aminomethyltransferase</fullName>
        <ecNumber evidence="2 7">2.1.2.10</ecNumber>
    </recommendedName>
    <alternativeName>
        <fullName evidence="5 7">Glycine cleavage system T protein</fullName>
    </alternativeName>
</protein>
<evidence type="ECO:0000256" key="2">
    <source>
        <dbReference type="ARBA" id="ARBA00012616"/>
    </source>
</evidence>
<dbReference type="GO" id="GO:0019464">
    <property type="term" value="P:glycine decarboxylation via glycine cleavage system"/>
    <property type="evidence" value="ECO:0007669"/>
    <property type="project" value="UniProtKB-UniRule"/>
</dbReference>
<dbReference type="AlphaFoldDB" id="A0A7C4XBF4"/>
<dbReference type="InterPro" id="IPR013977">
    <property type="entry name" value="GcvT_C"/>
</dbReference>
<organism evidence="11">
    <name type="scientific">candidate division WOR-3 bacterium</name>
    <dbReference type="NCBI Taxonomy" id="2052148"/>
    <lineage>
        <taxon>Bacteria</taxon>
        <taxon>Bacteria division WOR-3</taxon>
    </lineage>
</organism>
<dbReference type="InterPro" id="IPR027266">
    <property type="entry name" value="TrmE/GcvT-like"/>
</dbReference>
<comment type="similarity">
    <text evidence="1 7">Belongs to the GcvT family.</text>
</comment>
<dbReference type="InterPro" id="IPR022903">
    <property type="entry name" value="GcvT_bac"/>
</dbReference>
<feature type="binding site" evidence="8">
    <location>
        <position position="203"/>
    </location>
    <ligand>
        <name>substrate</name>
    </ligand>
</feature>
<dbReference type="EMBL" id="DTGZ01000133">
    <property type="protein sequence ID" value="HGV98034.1"/>
    <property type="molecule type" value="Genomic_DNA"/>
</dbReference>
<evidence type="ECO:0000256" key="1">
    <source>
        <dbReference type="ARBA" id="ARBA00008609"/>
    </source>
</evidence>
<dbReference type="NCBIfam" id="NF001567">
    <property type="entry name" value="PRK00389.1"/>
    <property type="match status" value="1"/>
</dbReference>
<dbReference type="HAMAP" id="MF_00259">
    <property type="entry name" value="GcvT"/>
    <property type="match status" value="1"/>
</dbReference>
<evidence type="ECO:0000256" key="8">
    <source>
        <dbReference type="PIRSR" id="PIRSR006487-1"/>
    </source>
</evidence>
<dbReference type="EC" id="2.1.2.10" evidence="2 7"/>
<comment type="function">
    <text evidence="7">The glycine cleavage system catalyzes the degradation of glycine.</text>
</comment>
<evidence type="ECO:0000256" key="7">
    <source>
        <dbReference type="HAMAP-Rule" id="MF_00259"/>
    </source>
</evidence>
<dbReference type="Gene3D" id="3.30.70.1400">
    <property type="entry name" value="Aminomethyltransferase beta-barrel domains"/>
    <property type="match status" value="1"/>
</dbReference>
<comment type="catalytic activity">
    <reaction evidence="6 7">
        <text>N(6)-[(R)-S(8)-aminomethyldihydrolipoyl]-L-lysyl-[protein] + (6S)-5,6,7,8-tetrahydrofolate = N(6)-[(R)-dihydrolipoyl]-L-lysyl-[protein] + (6R)-5,10-methylene-5,6,7,8-tetrahydrofolate + NH4(+)</text>
        <dbReference type="Rhea" id="RHEA:16945"/>
        <dbReference type="Rhea" id="RHEA-COMP:10475"/>
        <dbReference type="Rhea" id="RHEA-COMP:10492"/>
        <dbReference type="ChEBI" id="CHEBI:15636"/>
        <dbReference type="ChEBI" id="CHEBI:28938"/>
        <dbReference type="ChEBI" id="CHEBI:57453"/>
        <dbReference type="ChEBI" id="CHEBI:83100"/>
        <dbReference type="ChEBI" id="CHEBI:83143"/>
        <dbReference type="EC" id="2.1.2.10"/>
    </reaction>
</comment>
<dbReference type="Pfam" id="PF08669">
    <property type="entry name" value="GCV_T_C"/>
    <property type="match status" value="1"/>
</dbReference>
<evidence type="ECO:0000259" key="9">
    <source>
        <dbReference type="Pfam" id="PF01571"/>
    </source>
</evidence>
<dbReference type="InterPro" id="IPR029043">
    <property type="entry name" value="GcvT/YgfZ_C"/>
</dbReference>
<name>A0A7C4XBF4_UNCW3</name>
<dbReference type="GO" id="GO:0032259">
    <property type="term" value="P:methylation"/>
    <property type="evidence" value="ECO:0007669"/>
    <property type="project" value="UniProtKB-KW"/>
</dbReference>
<dbReference type="PANTHER" id="PTHR43757:SF2">
    <property type="entry name" value="AMINOMETHYLTRANSFERASE, MITOCHONDRIAL"/>
    <property type="match status" value="1"/>
</dbReference>
<dbReference type="InterPro" id="IPR028896">
    <property type="entry name" value="GcvT/YgfZ/DmdA"/>
</dbReference>
<keyword evidence="3 7" id="KW-0032">Aminotransferase</keyword>
<evidence type="ECO:0000256" key="3">
    <source>
        <dbReference type="ARBA" id="ARBA00022576"/>
    </source>
</evidence>
<proteinExistence type="inferred from homology"/>
<dbReference type="Gene3D" id="3.30.1360.120">
    <property type="entry name" value="Probable tRNA modification gtpase trme, domain 1"/>
    <property type="match status" value="1"/>
</dbReference>
<dbReference type="GO" id="GO:0008168">
    <property type="term" value="F:methyltransferase activity"/>
    <property type="evidence" value="ECO:0007669"/>
    <property type="project" value="UniProtKB-KW"/>
</dbReference>